<evidence type="ECO:0000313" key="3">
    <source>
        <dbReference type="Proteomes" id="UP000249467"/>
    </source>
</evidence>
<proteinExistence type="predicted"/>
<gene>
    <name evidence="2" type="ORF">DCF19_06120</name>
</gene>
<organism evidence="2 3">
    <name type="scientific">Pseudanabaena frigida</name>
    <dbReference type="NCBI Taxonomy" id="945775"/>
    <lineage>
        <taxon>Bacteria</taxon>
        <taxon>Bacillati</taxon>
        <taxon>Cyanobacteriota</taxon>
        <taxon>Cyanophyceae</taxon>
        <taxon>Pseudanabaenales</taxon>
        <taxon>Pseudanabaenaceae</taxon>
        <taxon>Pseudanabaena</taxon>
    </lineage>
</organism>
<dbReference type="Pfam" id="PF01584">
    <property type="entry name" value="CheW"/>
    <property type="match status" value="1"/>
</dbReference>
<dbReference type="GO" id="GO:0005829">
    <property type="term" value="C:cytosol"/>
    <property type="evidence" value="ECO:0007669"/>
    <property type="project" value="TreeGrafter"/>
</dbReference>
<dbReference type="Proteomes" id="UP000249467">
    <property type="component" value="Unassembled WGS sequence"/>
</dbReference>
<dbReference type="Gene3D" id="2.40.50.180">
    <property type="entry name" value="CheA-289, Domain 4"/>
    <property type="match status" value="1"/>
</dbReference>
<feature type="domain" description="CheW-like" evidence="1">
    <location>
        <begin position="96"/>
        <end position="244"/>
    </location>
</feature>
<reference evidence="2 3" key="1">
    <citation type="submission" date="2018-04" db="EMBL/GenBank/DDBJ databases">
        <authorList>
            <person name="Go L.Y."/>
            <person name="Mitchell J.A."/>
        </authorList>
    </citation>
    <scope>NUCLEOTIDE SEQUENCE [LARGE SCALE GENOMIC DNA]</scope>
    <source>
        <strain evidence="2">ULC066bin1</strain>
    </source>
</reference>
<dbReference type="InterPro" id="IPR039315">
    <property type="entry name" value="CheW"/>
</dbReference>
<sequence>MESYLNIVPIPDDSEFDQPTLNDCWNQIGVMGDRTCGELKTVIHCRNCKVYSAAGRSLLERNAPPEYLKEWTDILSEASTNQAGAGEGTLVRATDTLSVIIFRLGNERLALPVNILQEVTTPYPIHTVPHRRNSVFLGLINIRGETLLCISLRDLLGLEAITEPADFTNTINPQRMIVAGKNENKWVFPVDEVYGTYRFHLNEFKDAPVVISKASEAYTKGVVTWQGKKINFLDSEQLFYTLSHKVF</sequence>
<dbReference type="GO" id="GO:0007165">
    <property type="term" value="P:signal transduction"/>
    <property type="evidence" value="ECO:0007669"/>
    <property type="project" value="InterPro"/>
</dbReference>
<evidence type="ECO:0000259" key="1">
    <source>
        <dbReference type="PROSITE" id="PS50851"/>
    </source>
</evidence>
<dbReference type="Gene3D" id="2.30.30.40">
    <property type="entry name" value="SH3 Domains"/>
    <property type="match status" value="1"/>
</dbReference>
<accession>A0A2W4YKL1</accession>
<comment type="caution">
    <text evidence="2">The sequence shown here is derived from an EMBL/GenBank/DDBJ whole genome shotgun (WGS) entry which is preliminary data.</text>
</comment>
<dbReference type="InterPro" id="IPR002545">
    <property type="entry name" value="CheW-lke_dom"/>
</dbReference>
<dbReference type="GO" id="GO:0006935">
    <property type="term" value="P:chemotaxis"/>
    <property type="evidence" value="ECO:0007669"/>
    <property type="project" value="InterPro"/>
</dbReference>
<evidence type="ECO:0000313" key="2">
    <source>
        <dbReference type="EMBL" id="PZO43508.1"/>
    </source>
</evidence>
<dbReference type="AlphaFoldDB" id="A0A2W4YKL1"/>
<dbReference type="PANTHER" id="PTHR22617:SF23">
    <property type="entry name" value="CHEMOTAXIS PROTEIN CHEW"/>
    <property type="match status" value="1"/>
</dbReference>
<reference evidence="2 3" key="2">
    <citation type="submission" date="2018-06" db="EMBL/GenBank/DDBJ databases">
        <title>Metagenomic assembly of (sub)arctic Cyanobacteria and their associated microbiome from non-axenic cultures.</title>
        <authorList>
            <person name="Baurain D."/>
        </authorList>
    </citation>
    <scope>NUCLEOTIDE SEQUENCE [LARGE SCALE GENOMIC DNA]</scope>
    <source>
        <strain evidence="2">ULC066bin1</strain>
    </source>
</reference>
<dbReference type="SUPFAM" id="SSF50341">
    <property type="entry name" value="CheW-like"/>
    <property type="match status" value="1"/>
</dbReference>
<dbReference type="EMBL" id="QBML01000005">
    <property type="protein sequence ID" value="PZO43508.1"/>
    <property type="molecule type" value="Genomic_DNA"/>
</dbReference>
<name>A0A2W4YKL1_9CYAN</name>
<dbReference type="PROSITE" id="PS50851">
    <property type="entry name" value="CHEW"/>
    <property type="match status" value="1"/>
</dbReference>
<dbReference type="InterPro" id="IPR036061">
    <property type="entry name" value="CheW-like_dom_sf"/>
</dbReference>
<dbReference type="PANTHER" id="PTHR22617">
    <property type="entry name" value="CHEMOTAXIS SENSOR HISTIDINE KINASE-RELATED"/>
    <property type="match status" value="1"/>
</dbReference>
<protein>
    <submittedName>
        <fullName evidence="2">Chemotaxis protein CheW</fullName>
    </submittedName>
</protein>
<dbReference type="SMART" id="SM00260">
    <property type="entry name" value="CheW"/>
    <property type="match status" value="1"/>
</dbReference>